<keyword evidence="2" id="KW-1185">Reference proteome</keyword>
<evidence type="ECO:0000313" key="1">
    <source>
        <dbReference type="EMBL" id="MBA0638202.1"/>
    </source>
</evidence>
<sequence length="41" mass="4501">MLLKDLYDLTSVERVKVSRNSHGQSLGLEARILAGYLGIIA</sequence>
<proteinExistence type="predicted"/>
<organism evidence="1 2">
    <name type="scientific">Gossypium davidsonii</name>
    <name type="common">Davidson's cotton</name>
    <name type="synonym">Gossypium klotzschianum subsp. davidsonii</name>
    <dbReference type="NCBI Taxonomy" id="34287"/>
    <lineage>
        <taxon>Eukaryota</taxon>
        <taxon>Viridiplantae</taxon>
        <taxon>Streptophyta</taxon>
        <taxon>Embryophyta</taxon>
        <taxon>Tracheophyta</taxon>
        <taxon>Spermatophyta</taxon>
        <taxon>Magnoliopsida</taxon>
        <taxon>eudicotyledons</taxon>
        <taxon>Gunneridae</taxon>
        <taxon>Pentapetalae</taxon>
        <taxon>rosids</taxon>
        <taxon>malvids</taxon>
        <taxon>Malvales</taxon>
        <taxon>Malvaceae</taxon>
        <taxon>Malvoideae</taxon>
        <taxon>Gossypium</taxon>
    </lineage>
</organism>
<accession>A0A7J8TJ46</accession>
<gene>
    <name evidence="1" type="ORF">Godav_029917</name>
</gene>
<reference evidence="1 2" key="1">
    <citation type="journal article" date="2019" name="Genome Biol. Evol.">
        <title>Insights into the evolution of the New World diploid cottons (Gossypium, subgenus Houzingenia) based on genome sequencing.</title>
        <authorList>
            <person name="Grover C.E."/>
            <person name="Arick M.A. 2nd"/>
            <person name="Thrash A."/>
            <person name="Conover J.L."/>
            <person name="Sanders W.S."/>
            <person name="Peterson D.G."/>
            <person name="Frelichowski J.E."/>
            <person name="Scheffler J.A."/>
            <person name="Scheffler B.E."/>
            <person name="Wendel J.F."/>
        </authorList>
    </citation>
    <scope>NUCLEOTIDE SEQUENCE [LARGE SCALE GENOMIC DNA]</scope>
    <source>
        <strain evidence="1">27</strain>
        <tissue evidence="1">Leaf</tissue>
    </source>
</reference>
<protein>
    <submittedName>
        <fullName evidence="1">Uncharacterized protein</fullName>
    </submittedName>
</protein>
<comment type="caution">
    <text evidence="1">The sequence shown here is derived from an EMBL/GenBank/DDBJ whole genome shotgun (WGS) entry which is preliminary data.</text>
</comment>
<dbReference type="EMBL" id="JABFAC010250117">
    <property type="protein sequence ID" value="MBA0638202.1"/>
    <property type="molecule type" value="Genomic_DNA"/>
</dbReference>
<dbReference type="Proteomes" id="UP000593561">
    <property type="component" value="Unassembled WGS sequence"/>
</dbReference>
<dbReference type="AlphaFoldDB" id="A0A7J8TJ46"/>
<evidence type="ECO:0000313" key="2">
    <source>
        <dbReference type="Proteomes" id="UP000593561"/>
    </source>
</evidence>
<name>A0A7J8TJ46_GOSDV</name>